<organism evidence="2 3">
    <name type="scientific">Steroidobacter agaridevorans</name>
    <dbReference type="NCBI Taxonomy" id="2695856"/>
    <lineage>
        <taxon>Bacteria</taxon>
        <taxon>Pseudomonadati</taxon>
        <taxon>Pseudomonadota</taxon>
        <taxon>Gammaproteobacteria</taxon>
        <taxon>Steroidobacterales</taxon>
        <taxon>Steroidobacteraceae</taxon>
        <taxon>Steroidobacter</taxon>
    </lineage>
</organism>
<comment type="caution">
    <text evidence="2">The sequence shown here is derived from an EMBL/GenBank/DDBJ whole genome shotgun (WGS) entry which is preliminary data.</text>
</comment>
<dbReference type="EMBL" id="BLJN01000001">
    <property type="protein sequence ID" value="GFE78788.1"/>
    <property type="molecule type" value="Genomic_DNA"/>
</dbReference>
<dbReference type="Proteomes" id="UP000445000">
    <property type="component" value="Unassembled WGS sequence"/>
</dbReference>
<sequence length="181" mass="20546">MEIPQELVEWVAHEGHEPTLVVNPCFIPPSAVEELAFYHPGFGNDTAQALRHVLGRDDNNRYFARADSLSGNWHEKMADVMQRLRLYPGMEQGRPVLIDDQIGNQPTGEMHGWKVVHWKVAKGRDSAMNLVHQDFITWAKPGQENVVSLFSWRPYRTAMLQPQAPQGPVANERAVLSQVSR</sequence>
<dbReference type="RefSeq" id="WP_161810643.1">
    <property type="nucleotide sequence ID" value="NZ_BLJN01000001.1"/>
</dbReference>
<reference evidence="3" key="1">
    <citation type="submission" date="2020-01" db="EMBL/GenBank/DDBJ databases">
        <title>'Steroidobacter agaridevorans' sp. nov., agar-degrading bacteria isolated from rhizosphere soils.</title>
        <authorList>
            <person name="Ikenaga M."/>
            <person name="Kataoka M."/>
            <person name="Murouchi A."/>
            <person name="Katsuragi S."/>
            <person name="Sakai M."/>
        </authorList>
    </citation>
    <scope>NUCLEOTIDE SEQUENCE [LARGE SCALE GENOMIC DNA]</scope>
    <source>
        <strain evidence="3">YU21-B</strain>
    </source>
</reference>
<name>A0A829Y795_9GAMM</name>
<evidence type="ECO:0000313" key="2">
    <source>
        <dbReference type="EMBL" id="GFE78788.1"/>
    </source>
</evidence>
<gene>
    <name evidence="2" type="ORF">GCM10011487_07880</name>
</gene>
<dbReference type="AlphaFoldDB" id="A0A829Y795"/>
<protein>
    <submittedName>
        <fullName evidence="2">Uncharacterized protein</fullName>
    </submittedName>
</protein>
<evidence type="ECO:0000256" key="1">
    <source>
        <dbReference type="SAM" id="MobiDB-lite"/>
    </source>
</evidence>
<evidence type="ECO:0000313" key="3">
    <source>
        <dbReference type="Proteomes" id="UP000445000"/>
    </source>
</evidence>
<proteinExistence type="predicted"/>
<keyword evidence="3" id="KW-1185">Reference proteome</keyword>
<accession>A0A829Y795</accession>
<feature type="region of interest" description="Disordered" evidence="1">
    <location>
        <begin position="162"/>
        <end position="181"/>
    </location>
</feature>